<reference evidence="4 6" key="3">
    <citation type="journal article" date="2021" name="Sci. Rep.">
        <title>The distribution of antibiotic resistance genes in chicken gut microbiota commensals.</title>
        <authorList>
            <person name="Juricova H."/>
            <person name="Matiasovicova J."/>
            <person name="Kubasova T."/>
            <person name="Cejkova D."/>
            <person name="Rychlik I."/>
        </authorList>
    </citation>
    <scope>NUCLEOTIDE SEQUENCE [LARGE SCALE GENOMIC DNA]</scope>
    <source>
        <strain evidence="4 6">An772</strain>
    </source>
</reference>
<evidence type="ECO:0000313" key="6">
    <source>
        <dbReference type="Proteomes" id="UP000766986"/>
    </source>
</evidence>
<dbReference type="SUPFAM" id="SSF47729">
    <property type="entry name" value="IHF-like DNA-binding proteins"/>
    <property type="match status" value="1"/>
</dbReference>
<dbReference type="InterPro" id="IPR005902">
    <property type="entry name" value="HU_DNA-bd_put"/>
</dbReference>
<keyword evidence="6" id="KW-1185">Reference proteome</keyword>
<proteinExistence type="predicted"/>
<reference evidence="3" key="2">
    <citation type="journal article" date="2021" name="PeerJ">
        <title>Extensive microbial diversity within the chicken gut microbiome revealed by metagenomics and culture.</title>
        <authorList>
            <person name="Gilroy R."/>
            <person name="Ravi A."/>
            <person name="Getino M."/>
            <person name="Pursley I."/>
            <person name="Horton D.L."/>
            <person name="Alikhan N.F."/>
            <person name="Baker D."/>
            <person name="Gharbi K."/>
            <person name="Hall N."/>
            <person name="Watson M."/>
            <person name="Adriaenssens E.M."/>
            <person name="Foster-Nyarko E."/>
            <person name="Jarju S."/>
            <person name="Secka A."/>
            <person name="Antonio M."/>
            <person name="Oren A."/>
            <person name="Chaudhuri R.R."/>
            <person name="La Ragione R."/>
            <person name="Hildebrand F."/>
            <person name="Pallen M.J."/>
        </authorList>
    </citation>
    <scope>NUCLEOTIDE SEQUENCE</scope>
    <source>
        <strain evidence="3">CHK55-1828</strain>
    </source>
</reference>
<reference evidence="3" key="4">
    <citation type="submission" date="2021-09" db="EMBL/GenBank/DDBJ databases">
        <authorList>
            <person name="Gilroy R."/>
        </authorList>
    </citation>
    <scope>NUCLEOTIDE SEQUENCE</scope>
    <source>
        <strain evidence="3">CHK55-1828</strain>
    </source>
</reference>
<dbReference type="Gene3D" id="4.10.520.10">
    <property type="entry name" value="IHF-like DNA-binding proteins"/>
    <property type="match status" value="1"/>
</dbReference>
<evidence type="ECO:0000313" key="5">
    <source>
        <dbReference type="Proteomes" id="UP000717835"/>
    </source>
</evidence>
<evidence type="ECO:0000313" key="4">
    <source>
        <dbReference type="EMBL" id="MBM6734686.1"/>
    </source>
</evidence>
<comment type="caution">
    <text evidence="3">The sequence shown here is derived from an EMBL/GenBank/DDBJ whole genome shotgun (WGS) entry which is preliminary data.</text>
</comment>
<dbReference type="NCBIfam" id="TIGR01201">
    <property type="entry name" value="HU_rel"/>
    <property type="match status" value="1"/>
</dbReference>
<dbReference type="Proteomes" id="UP000766986">
    <property type="component" value="Unassembled WGS sequence"/>
</dbReference>
<keyword evidence="1 3" id="KW-0238">DNA-binding</keyword>
<sequence length="132" mass="14765">MAFYKKQKMNGKWYPRSFTVGTMDTDQVAERLSQISTVSKGDTYAVLLGLGEVLGGMLEAGYSVKLKGVGTFYLTGRAEGQGVDTPEEVSGQQFSKLQVRFIPEYRRMQNGQVAERTLVPDKVEWVEMELAK</sequence>
<dbReference type="EMBL" id="JACLYZ010000009">
    <property type="protein sequence ID" value="MBM6734686.1"/>
    <property type="molecule type" value="Genomic_DNA"/>
</dbReference>
<dbReference type="EMBL" id="DYVX01000050">
    <property type="protein sequence ID" value="HJF91874.1"/>
    <property type="molecule type" value="Genomic_DNA"/>
</dbReference>
<organism evidence="3 5">
    <name type="scientific">Mediterranea massiliensis</name>
    <dbReference type="NCBI Taxonomy" id="1841865"/>
    <lineage>
        <taxon>Bacteria</taxon>
        <taxon>Pseudomonadati</taxon>
        <taxon>Bacteroidota</taxon>
        <taxon>Bacteroidia</taxon>
        <taxon>Bacteroidales</taxon>
        <taxon>Bacteroidaceae</taxon>
        <taxon>Mediterranea</taxon>
    </lineage>
</organism>
<name>A0A921HX74_9BACT</name>
<protein>
    <submittedName>
        <fullName evidence="3">HU family DNA-binding protein</fullName>
    </submittedName>
</protein>
<accession>A0A921HX74</accession>
<dbReference type="Proteomes" id="UP000717835">
    <property type="component" value="Unassembled WGS sequence"/>
</dbReference>
<gene>
    <name evidence="4" type="ORF">H7U35_05570</name>
    <name evidence="3" type="ORF">K8W02_05760</name>
</gene>
<dbReference type="InterPro" id="IPR041607">
    <property type="entry name" value="HU-HIG"/>
</dbReference>
<evidence type="ECO:0000256" key="1">
    <source>
        <dbReference type="ARBA" id="ARBA00023125"/>
    </source>
</evidence>
<evidence type="ECO:0000259" key="2">
    <source>
        <dbReference type="Pfam" id="PF18291"/>
    </source>
</evidence>
<dbReference type="RefSeq" id="WP_022021069.1">
    <property type="nucleotide sequence ID" value="NZ_CAUDDV010000012.1"/>
</dbReference>
<dbReference type="GO" id="GO:0003677">
    <property type="term" value="F:DNA binding"/>
    <property type="evidence" value="ECO:0007669"/>
    <property type="project" value="UniProtKB-KW"/>
</dbReference>
<dbReference type="InterPro" id="IPR010992">
    <property type="entry name" value="IHF-like_DNA-bd_dom_sf"/>
</dbReference>
<dbReference type="Pfam" id="PF18291">
    <property type="entry name" value="HU-HIG"/>
    <property type="match status" value="1"/>
</dbReference>
<reference evidence="4" key="1">
    <citation type="submission" date="2020-08" db="EMBL/GenBank/DDBJ databases">
        <authorList>
            <person name="Cejkova D."/>
            <person name="Kubasova T."/>
            <person name="Jahodarova E."/>
            <person name="Rychlik I."/>
        </authorList>
    </citation>
    <scope>NUCLEOTIDE SEQUENCE</scope>
    <source>
        <strain evidence="4">An772</strain>
    </source>
</reference>
<dbReference type="AlphaFoldDB" id="A0A921HX74"/>
<evidence type="ECO:0000313" key="3">
    <source>
        <dbReference type="EMBL" id="HJF91874.1"/>
    </source>
</evidence>
<feature type="domain" description="HU" evidence="2">
    <location>
        <begin position="9"/>
        <end position="109"/>
    </location>
</feature>